<comment type="caution">
    <text evidence="10">The sequence shown here is derived from an EMBL/GenBank/DDBJ whole genome shotgun (WGS) entry which is preliminary data.</text>
</comment>
<dbReference type="PANTHER" id="PTHR11686:SF17">
    <property type="entry name" value="GAMMA-GLUTAMYLTRANSPEPTIDASE 1"/>
    <property type="match status" value="1"/>
</dbReference>
<evidence type="ECO:0000256" key="4">
    <source>
        <dbReference type="ARBA" id="ARBA00022801"/>
    </source>
</evidence>
<feature type="binding site" evidence="8">
    <location>
        <begin position="465"/>
        <end position="467"/>
    </location>
    <ligand>
        <name>L-glutamate</name>
        <dbReference type="ChEBI" id="CHEBI:29985"/>
    </ligand>
</feature>
<dbReference type="InterPro" id="IPR055262">
    <property type="entry name" value="GGT_CS"/>
</dbReference>
<dbReference type="FunFam" id="3.60.20.40:FF:000006">
    <property type="entry name" value="Protein CBG05566"/>
    <property type="match status" value="1"/>
</dbReference>
<evidence type="ECO:0000256" key="6">
    <source>
        <dbReference type="ARBA" id="ARBA00023315"/>
    </source>
</evidence>
<dbReference type="InterPro" id="IPR029055">
    <property type="entry name" value="Ntn_hydrolases_N"/>
</dbReference>
<dbReference type="FunFam" id="1.10.246.130:FF:000005">
    <property type="entry name" value="Gamma-glutamyltranspeptidase 1, putative"/>
    <property type="match status" value="1"/>
</dbReference>
<evidence type="ECO:0000256" key="3">
    <source>
        <dbReference type="ARBA" id="ARBA00022679"/>
    </source>
</evidence>
<feature type="binding site" evidence="8">
    <location>
        <begin position="517"/>
        <end position="518"/>
    </location>
    <ligand>
        <name>L-glutamate</name>
        <dbReference type="ChEBI" id="CHEBI:29985"/>
    </ligand>
</feature>
<evidence type="ECO:0000313" key="10">
    <source>
        <dbReference type="EMBL" id="CAB3397466.1"/>
    </source>
</evidence>
<dbReference type="GO" id="GO:0005886">
    <property type="term" value="C:plasma membrane"/>
    <property type="evidence" value="ECO:0007669"/>
    <property type="project" value="TreeGrafter"/>
</dbReference>
<dbReference type="InterPro" id="IPR043137">
    <property type="entry name" value="GGT_ssub_C"/>
</dbReference>
<keyword evidence="5" id="KW-0325">Glycoprotein</keyword>
<keyword evidence="11" id="KW-1185">Reference proteome</keyword>
<evidence type="ECO:0000256" key="2">
    <source>
        <dbReference type="ARBA" id="ARBA00022670"/>
    </source>
</evidence>
<comment type="similarity">
    <text evidence="1">Belongs to the gamma-glutamyltransferase family.</text>
</comment>
<evidence type="ECO:0000313" key="11">
    <source>
        <dbReference type="Proteomes" id="UP000494206"/>
    </source>
</evidence>
<evidence type="ECO:0000256" key="7">
    <source>
        <dbReference type="PIRSR" id="PIRSR600101-1"/>
    </source>
</evidence>
<dbReference type="OrthoDB" id="1081007at2759"/>
<keyword evidence="6" id="KW-0012">Acyltransferase</keyword>
<keyword evidence="4" id="KW-0378">Hydrolase</keyword>
<keyword evidence="9" id="KW-0812">Transmembrane</keyword>
<gene>
    <name evidence="10" type="ORF">CBOVIS_LOCUS869</name>
</gene>
<evidence type="ECO:0000256" key="8">
    <source>
        <dbReference type="PIRSR" id="PIRSR600101-2"/>
    </source>
</evidence>
<dbReference type="Gene3D" id="1.10.246.130">
    <property type="match status" value="1"/>
</dbReference>
<reference evidence="10 11" key="1">
    <citation type="submission" date="2020-04" db="EMBL/GenBank/DDBJ databases">
        <authorList>
            <person name="Laetsch R D."/>
            <person name="Stevens L."/>
            <person name="Kumar S."/>
            <person name="Blaxter L. M."/>
        </authorList>
    </citation>
    <scope>NUCLEOTIDE SEQUENCE [LARGE SCALE GENOMIC DNA]</scope>
</reference>
<keyword evidence="2" id="KW-0645">Protease</keyword>
<dbReference type="Gene3D" id="3.60.20.40">
    <property type="match status" value="1"/>
</dbReference>
<keyword evidence="9" id="KW-1133">Transmembrane helix</keyword>
<dbReference type="SUPFAM" id="SSF56235">
    <property type="entry name" value="N-terminal nucleophile aminohydrolases (Ntn hydrolases)"/>
    <property type="match status" value="1"/>
</dbReference>
<feature type="transmembrane region" description="Helical" evidence="9">
    <location>
        <begin position="45"/>
        <end position="67"/>
    </location>
</feature>
<dbReference type="GO" id="GO:0036374">
    <property type="term" value="F:glutathione hydrolase activity"/>
    <property type="evidence" value="ECO:0007669"/>
    <property type="project" value="InterPro"/>
</dbReference>
<protein>
    <recommendedName>
        <fullName evidence="12">Gamma-glutamyltransferase</fullName>
    </recommendedName>
</protein>
<name>A0A8S1E9C5_9PELO</name>
<dbReference type="PANTHER" id="PTHR11686">
    <property type="entry name" value="GAMMA GLUTAMYL TRANSPEPTIDASE"/>
    <property type="match status" value="1"/>
</dbReference>
<feature type="active site" description="Nucleophile" evidence="7">
    <location>
        <position position="447"/>
    </location>
</feature>
<dbReference type="PROSITE" id="PS00462">
    <property type="entry name" value="G_GLU_TRANSPEPTIDASE"/>
    <property type="match status" value="1"/>
</dbReference>
<evidence type="ECO:0000256" key="1">
    <source>
        <dbReference type="ARBA" id="ARBA00009381"/>
    </source>
</evidence>
<dbReference type="GO" id="GO:0006751">
    <property type="term" value="P:glutathione catabolic process"/>
    <property type="evidence" value="ECO:0007669"/>
    <property type="project" value="InterPro"/>
</dbReference>
<accession>A0A8S1E9C5</accession>
<dbReference type="InterPro" id="IPR000101">
    <property type="entry name" value="GGT_peptidase"/>
</dbReference>
<dbReference type="AlphaFoldDB" id="A0A8S1E9C5"/>
<dbReference type="EMBL" id="CADEPM010000001">
    <property type="protein sequence ID" value="CAB3397466.1"/>
    <property type="molecule type" value="Genomic_DNA"/>
</dbReference>
<dbReference type="GO" id="GO:0016746">
    <property type="term" value="F:acyltransferase activity"/>
    <property type="evidence" value="ECO:0007669"/>
    <property type="project" value="UniProtKB-KW"/>
</dbReference>
<keyword evidence="9" id="KW-0472">Membrane</keyword>
<organism evidence="10 11">
    <name type="scientific">Caenorhabditis bovis</name>
    <dbReference type="NCBI Taxonomy" id="2654633"/>
    <lineage>
        <taxon>Eukaryota</taxon>
        <taxon>Metazoa</taxon>
        <taxon>Ecdysozoa</taxon>
        <taxon>Nematoda</taxon>
        <taxon>Chromadorea</taxon>
        <taxon>Rhabditida</taxon>
        <taxon>Rhabditina</taxon>
        <taxon>Rhabditomorpha</taxon>
        <taxon>Rhabditoidea</taxon>
        <taxon>Rhabditidae</taxon>
        <taxon>Peloderinae</taxon>
        <taxon>Caenorhabditis</taxon>
    </lineage>
</organism>
<feature type="binding site" evidence="8">
    <location>
        <position position="489"/>
    </location>
    <ligand>
        <name>L-glutamate</name>
        <dbReference type="ChEBI" id="CHEBI:29985"/>
    </ligand>
</feature>
<dbReference type="GO" id="GO:0006508">
    <property type="term" value="P:proteolysis"/>
    <property type="evidence" value="ECO:0007669"/>
    <property type="project" value="UniProtKB-KW"/>
</dbReference>
<feature type="binding site" evidence="8">
    <location>
        <position position="165"/>
    </location>
    <ligand>
        <name>L-glutamate</name>
        <dbReference type="ChEBI" id="CHEBI:29985"/>
    </ligand>
</feature>
<feature type="binding site" evidence="8">
    <location>
        <position position="541"/>
    </location>
    <ligand>
        <name>L-glutamate</name>
        <dbReference type="ChEBI" id="CHEBI:29985"/>
    </ligand>
</feature>
<dbReference type="InterPro" id="IPR043138">
    <property type="entry name" value="GGT_lsub"/>
</dbReference>
<dbReference type="PRINTS" id="PR01210">
    <property type="entry name" value="GGTRANSPTASE"/>
</dbReference>
<proteinExistence type="inferred from homology"/>
<evidence type="ECO:0008006" key="12">
    <source>
        <dbReference type="Google" id="ProtNLM"/>
    </source>
</evidence>
<dbReference type="Proteomes" id="UP000494206">
    <property type="component" value="Unassembled WGS sequence"/>
</dbReference>
<evidence type="ECO:0000256" key="5">
    <source>
        <dbReference type="ARBA" id="ARBA00023180"/>
    </source>
</evidence>
<keyword evidence="3" id="KW-0808">Transferase</keyword>
<sequence length="639" mass="70179">MTANKQPDVYVTHVSTERFEIEEEARVANSQNPPSSGFRQFACRIGLGVLIMTILLLLLFLFAAPIASAPNDGPNSSESETLYKWPGPSNSTQKKFEKAAITCDNAACSKIGGDILNKGGNAIEAAIAAMFCLGVVNPQSSGIGGGFLMTFYNGQQGDCYAIDARETAPAAAHKNMFLNDSDGSKYGFKAAGIPGEIAGYWHSFTKHGSGKVSWKELVTPSIELASKGHPVSEFLSDVMKVKERHFRLFPSVKHWINPETNDTYKTGNILKRPKLAETLQLIADSSDPVELFYHGDMAKTIANEFKEGGGLITEEDLANYRVREYANSNSNEKFRGSLSMCGGPPPSSFGVTQLIISVMSKLFPEGHKDDIYQDPLVIHKYIESMKFAYAQRTLLGDHDYVKGALELSRNLTTPEYTQWVIDRMTDKAQPSKNYGGIAQYQPPDHGTSHVSVLDQYGNAVSATTTINRWFGAAVESTKYGILWNDEMDDFSTPGMENGFGFAPSETNYIAPGKRPMSSMSPLVIFNSENKKVRMVIGASGGAKIISSLSKAVVRSLIFNDSIKKAIDSLMIHNQFTPDITQLDDGFPEGMKKILEKEHLQKFRATNGFEGVIQGIDVKEDGIYACGDYRRKTEQIPQGF</sequence>
<evidence type="ECO:0000256" key="9">
    <source>
        <dbReference type="SAM" id="Phobius"/>
    </source>
</evidence>
<dbReference type="Pfam" id="PF01019">
    <property type="entry name" value="G_glu_transpept"/>
    <property type="match status" value="1"/>
</dbReference>